<protein>
    <submittedName>
        <fullName evidence="2">Uncharacterized protein</fullName>
    </submittedName>
</protein>
<dbReference type="Gene3D" id="3.60.130.30">
    <property type="match status" value="1"/>
</dbReference>
<comment type="caution">
    <text evidence="2">The sequence shown here is derived from an EMBL/GenBank/DDBJ whole genome shotgun (WGS) entry which is preliminary data.</text>
</comment>
<evidence type="ECO:0000313" key="3">
    <source>
        <dbReference type="Proteomes" id="UP000521943"/>
    </source>
</evidence>
<evidence type="ECO:0000313" key="2">
    <source>
        <dbReference type="EMBL" id="KAF6746531.1"/>
    </source>
</evidence>
<dbReference type="EMBL" id="JACGCI010000091">
    <property type="protein sequence ID" value="KAF6746531.1"/>
    <property type="molecule type" value="Genomic_DNA"/>
</dbReference>
<dbReference type="Proteomes" id="UP000521943">
    <property type="component" value="Unassembled WGS sequence"/>
</dbReference>
<keyword evidence="3" id="KW-1185">Reference proteome</keyword>
<reference evidence="2 3" key="1">
    <citation type="submission" date="2020-07" db="EMBL/GenBank/DDBJ databases">
        <title>Comparative genomics of pyrophilous fungi reveals a link between fire events and developmental genes.</title>
        <authorList>
            <consortium name="DOE Joint Genome Institute"/>
            <person name="Steindorff A.S."/>
            <person name="Carver A."/>
            <person name="Calhoun S."/>
            <person name="Stillman K."/>
            <person name="Liu H."/>
            <person name="Lipzen A."/>
            <person name="Pangilinan J."/>
            <person name="Labutti K."/>
            <person name="Bruns T.D."/>
            <person name="Grigoriev I.V."/>
        </authorList>
    </citation>
    <scope>NUCLEOTIDE SEQUENCE [LARGE SCALE GENOMIC DNA]</scope>
    <source>
        <strain evidence="2 3">CBS 144469</strain>
    </source>
</reference>
<dbReference type="OrthoDB" id="3249298at2759"/>
<sequence length="377" mass="42986">MPKHSGPPPSRHRGDQPYVVPALKEKRKRHSGPRSEEAVARRRGKLRNKILQKMDNDHYHVLKKYPDEFLKVGTGAPALQERILQRLPEVATMPLKVAPATGTFVIDLDDKLLKDWEEKDHPRGVLVRGDIRARFDASAKGEALWALWLKMIELGLDPQALGLKNQNRSSETEAVHIGQWHIFTPQPIFTADTMKIYNNPILRPYFVEFLKIIRDDIAPEVAQLTKCWCPGTWATQQKAYRYTKAILQRRNPELWELMDWKGAFFTIAIKEGVSEVLHLDWNDHPLAFTWVTAFGDWTGGHFRAPQLGFDVPLPPGHIVGALTRRLLHCGTAAKGRRLVFTFFTNHTLVAHAERYHAYRVAKVAREAAKAAKAAFNI</sequence>
<accession>A0A8H6HHM8</accession>
<evidence type="ECO:0000256" key="1">
    <source>
        <dbReference type="SAM" id="MobiDB-lite"/>
    </source>
</evidence>
<gene>
    <name evidence="2" type="ORF">DFP72DRAFT_1076223</name>
</gene>
<organism evidence="2 3">
    <name type="scientific">Ephemerocybe angulata</name>
    <dbReference type="NCBI Taxonomy" id="980116"/>
    <lineage>
        <taxon>Eukaryota</taxon>
        <taxon>Fungi</taxon>
        <taxon>Dikarya</taxon>
        <taxon>Basidiomycota</taxon>
        <taxon>Agaricomycotina</taxon>
        <taxon>Agaricomycetes</taxon>
        <taxon>Agaricomycetidae</taxon>
        <taxon>Agaricales</taxon>
        <taxon>Agaricineae</taxon>
        <taxon>Psathyrellaceae</taxon>
        <taxon>Ephemerocybe</taxon>
    </lineage>
</organism>
<feature type="region of interest" description="Disordered" evidence="1">
    <location>
        <begin position="1"/>
        <end position="40"/>
    </location>
</feature>
<dbReference type="AlphaFoldDB" id="A0A8H6HHM8"/>
<proteinExistence type="predicted"/>
<name>A0A8H6HHM8_9AGAR</name>